<dbReference type="CDD" id="cd00023">
    <property type="entry name" value="BBI"/>
    <property type="match status" value="1"/>
</dbReference>
<evidence type="ECO:0000313" key="10">
    <source>
        <dbReference type="EMBL" id="KAK7314842.1"/>
    </source>
</evidence>
<keyword evidence="2 7" id="KW-0646">Protease inhibitor</keyword>
<proteinExistence type="inferred from homology"/>
<evidence type="ECO:0000256" key="8">
    <source>
        <dbReference type="SAM" id="Phobius"/>
    </source>
</evidence>
<sequence length="160" mass="17430">MLPSTHATQLANFVFVHALILPCVVALTPPTSAINLASPLKYNNTHVQNSPSVINMMVLKVCFLLLILVGVTSARNMDLRLIKNDHSDDESESSKPCCDECKCTKSEPPQCQCVDTRLESCHSACKLCLCALSFPAKCRCVDTTDFCYKPCKSGGGDEDD</sequence>
<dbReference type="FunFam" id="2.10.69.10:FF:000001">
    <property type="entry name" value="Bowman-Birk type proteinase inhibitor"/>
    <property type="match status" value="1"/>
</dbReference>
<evidence type="ECO:0000256" key="7">
    <source>
        <dbReference type="RuleBase" id="RU003856"/>
    </source>
</evidence>
<feature type="transmembrane region" description="Helical" evidence="8">
    <location>
        <begin position="12"/>
        <end position="33"/>
    </location>
</feature>
<name>A0AAN9KES3_CANGL</name>
<dbReference type="AlphaFoldDB" id="A0AAN9KES3"/>
<feature type="disulfide bond" evidence="6">
    <location>
        <begin position="121"/>
        <end position="128"/>
    </location>
</feature>
<organism evidence="10 11">
    <name type="scientific">Canavalia gladiata</name>
    <name type="common">Sword bean</name>
    <name type="synonym">Dolichos gladiatus</name>
    <dbReference type="NCBI Taxonomy" id="3824"/>
    <lineage>
        <taxon>Eukaryota</taxon>
        <taxon>Viridiplantae</taxon>
        <taxon>Streptophyta</taxon>
        <taxon>Embryophyta</taxon>
        <taxon>Tracheophyta</taxon>
        <taxon>Spermatophyta</taxon>
        <taxon>Magnoliopsida</taxon>
        <taxon>eudicotyledons</taxon>
        <taxon>Gunneridae</taxon>
        <taxon>Pentapetalae</taxon>
        <taxon>rosids</taxon>
        <taxon>fabids</taxon>
        <taxon>Fabales</taxon>
        <taxon>Fabaceae</taxon>
        <taxon>Papilionoideae</taxon>
        <taxon>50 kb inversion clade</taxon>
        <taxon>NPAAA clade</taxon>
        <taxon>indigoferoid/millettioid clade</taxon>
        <taxon>Phaseoleae</taxon>
        <taxon>Canavalia</taxon>
    </lineage>
</organism>
<feature type="disulfide bond" evidence="6">
    <location>
        <begin position="97"/>
        <end position="151"/>
    </location>
</feature>
<evidence type="ECO:0000256" key="2">
    <source>
        <dbReference type="ARBA" id="ARBA00022690"/>
    </source>
</evidence>
<protein>
    <recommendedName>
        <fullName evidence="9">Bowman-Birk serine protease inhibitors family domain-containing protein</fullName>
    </recommendedName>
</protein>
<keyword evidence="4 6" id="KW-1015">Disulfide bond</keyword>
<keyword evidence="11" id="KW-1185">Reference proteome</keyword>
<dbReference type="EMBL" id="JAYMYQ010000008">
    <property type="protein sequence ID" value="KAK7314842.1"/>
    <property type="molecule type" value="Genomic_DNA"/>
</dbReference>
<evidence type="ECO:0000256" key="1">
    <source>
        <dbReference type="ARBA" id="ARBA00008506"/>
    </source>
</evidence>
<dbReference type="SUPFAM" id="SSF57247">
    <property type="entry name" value="Bowman-Birk inhibitor, BBI"/>
    <property type="match status" value="1"/>
</dbReference>
<keyword evidence="8" id="KW-0472">Membrane</keyword>
<evidence type="ECO:0000256" key="5">
    <source>
        <dbReference type="PIRSR" id="PIRSR600877-50"/>
    </source>
</evidence>
<feature type="disulfide bond" evidence="6">
    <location>
        <begin position="98"/>
        <end position="113"/>
    </location>
</feature>
<dbReference type="Pfam" id="PF00228">
    <property type="entry name" value="Bowman-Birk_leg"/>
    <property type="match status" value="2"/>
</dbReference>
<feature type="disulfide bond" evidence="6">
    <location>
        <begin position="101"/>
        <end position="147"/>
    </location>
</feature>
<feature type="transmembrane region" description="Helical" evidence="8">
    <location>
        <begin position="53"/>
        <end position="74"/>
    </location>
</feature>
<dbReference type="Gene3D" id="2.10.69.10">
    <property type="entry name" value="Cysteine Protease (Bromelain) Inhibitor, subunit H"/>
    <property type="match status" value="1"/>
</dbReference>
<gene>
    <name evidence="10" type="ORF">VNO77_33370</name>
</gene>
<feature type="domain" description="Bowman-Birk serine protease inhibitors family" evidence="9">
    <location>
        <begin position="97"/>
        <end position="151"/>
    </location>
</feature>
<feature type="site" description="Reactive bond for trypsin" evidence="5">
    <location>
        <begin position="105"/>
        <end position="106"/>
    </location>
</feature>
<reference evidence="10 11" key="1">
    <citation type="submission" date="2024-01" db="EMBL/GenBank/DDBJ databases">
        <title>The genomes of 5 underutilized Papilionoideae crops provide insights into root nodulation and disease resistanc.</title>
        <authorList>
            <person name="Jiang F."/>
        </authorList>
    </citation>
    <scope>NUCLEOTIDE SEQUENCE [LARGE SCALE GENOMIC DNA]</scope>
    <source>
        <strain evidence="10">LVBAO_FW01</strain>
        <tissue evidence="10">Leaves</tissue>
    </source>
</reference>
<keyword evidence="3 7" id="KW-0722">Serine protease inhibitor</keyword>
<feature type="disulfide bond" evidence="6">
    <location>
        <begin position="130"/>
        <end position="138"/>
    </location>
</feature>
<dbReference type="InterPro" id="IPR035995">
    <property type="entry name" value="Bowman-Birk_prot_inh"/>
</dbReference>
<dbReference type="GO" id="GO:0005576">
    <property type="term" value="C:extracellular region"/>
    <property type="evidence" value="ECO:0007669"/>
    <property type="project" value="InterPro"/>
</dbReference>
<evidence type="ECO:0000256" key="3">
    <source>
        <dbReference type="ARBA" id="ARBA00022900"/>
    </source>
</evidence>
<dbReference type="SMART" id="SM00269">
    <property type="entry name" value="BowB"/>
    <property type="match status" value="1"/>
</dbReference>
<evidence type="ECO:0000256" key="4">
    <source>
        <dbReference type="ARBA" id="ARBA00023157"/>
    </source>
</evidence>
<accession>A0AAN9KES3</accession>
<keyword evidence="8" id="KW-1133">Transmembrane helix</keyword>
<comment type="similarity">
    <text evidence="1 7">Belongs to the Bowman-Birk serine protease inhibitor family.</text>
</comment>
<keyword evidence="8" id="KW-0812">Transmembrane</keyword>
<evidence type="ECO:0000256" key="6">
    <source>
        <dbReference type="PIRSR" id="PIRSR600877-51"/>
    </source>
</evidence>
<comment type="caution">
    <text evidence="10">The sequence shown here is derived from an EMBL/GenBank/DDBJ whole genome shotgun (WGS) entry which is preliminary data.</text>
</comment>
<evidence type="ECO:0000313" key="11">
    <source>
        <dbReference type="Proteomes" id="UP001367508"/>
    </source>
</evidence>
<dbReference type="Proteomes" id="UP001367508">
    <property type="component" value="Unassembled WGS sequence"/>
</dbReference>
<evidence type="ECO:0000259" key="9">
    <source>
        <dbReference type="SMART" id="SM00269"/>
    </source>
</evidence>
<feature type="disulfide bond" evidence="6">
    <location>
        <begin position="103"/>
        <end position="111"/>
    </location>
</feature>
<feature type="site" description="Reactive bond for trypsin" evidence="5">
    <location>
        <begin position="132"/>
        <end position="133"/>
    </location>
</feature>
<dbReference type="GO" id="GO:0004867">
    <property type="term" value="F:serine-type endopeptidase inhibitor activity"/>
    <property type="evidence" value="ECO:0007669"/>
    <property type="project" value="UniProtKB-KW"/>
</dbReference>
<feature type="disulfide bond" evidence="6">
    <location>
        <begin position="125"/>
        <end position="140"/>
    </location>
</feature>
<dbReference type="InterPro" id="IPR000877">
    <property type="entry name" value="Prot_inh_BBI"/>
</dbReference>